<name>A0A2H5XE80_9BACT</name>
<evidence type="ECO:0000313" key="2">
    <source>
        <dbReference type="EMBL" id="GBC99491.1"/>
    </source>
</evidence>
<dbReference type="Proteomes" id="UP000236173">
    <property type="component" value="Unassembled WGS sequence"/>
</dbReference>
<proteinExistence type="predicted"/>
<evidence type="ECO:0000313" key="3">
    <source>
        <dbReference type="Proteomes" id="UP000236173"/>
    </source>
</evidence>
<reference evidence="3" key="1">
    <citation type="submission" date="2017-09" db="EMBL/GenBank/DDBJ databases">
        <title>Metaegenomics of thermophilic ammonia-oxidizing enrichment culture.</title>
        <authorList>
            <person name="Kato S."/>
            <person name="Suzuki K."/>
        </authorList>
    </citation>
    <scope>NUCLEOTIDE SEQUENCE [LARGE SCALE GENOMIC DNA]</scope>
</reference>
<protein>
    <submittedName>
        <fullName evidence="2">Uncharacterized protein</fullName>
    </submittedName>
</protein>
<dbReference type="EMBL" id="BEHT01000029">
    <property type="protein sequence ID" value="GBC99491.1"/>
    <property type="molecule type" value="Genomic_DNA"/>
</dbReference>
<comment type="caution">
    <text evidence="2">The sequence shown here is derived from an EMBL/GenBank/DDBJ whole genome shotgun (WGS) entry which is preliminary data.</text>
</comment>
<dbReference type="AlphaFoldDB" id="A0A2H5XE80"/>
<feature type="compositionally biased region" description="Basic and acidic residues" evidence="1">
    <location>
        <begin position="61"/>
        <end position="75"/>
    </location>
</feature>
<feature type="region of interest" description="Disordered" evidence="1">
    <location>
        <begin position="55"/>
        <end position="75"/>
    </location>
</feature>
<gene>
    <name evidence="2" type="ORF">HRbin17_02016</name>
</gene>
<organism evidence="2 3">
    <name type="scientific">Candidatus Fervidibacter japonicus</name>
    <dbReference type="NCBI Taxonomy" id="2035412"/>
    <lineage>
        <taxon>Bacteria</taxon>
        <taxon>Candidatus Fervidibacterota</taxon>
        <taxon>Candidatus Fervidibacter</taxon>
    </lineage>
</organism>
<accession>A0A2H5XE80</accession>
<sequence>MSLPTSVVVPTFPPSRVLVASRQHPVFAVHCCVEEMGLDRRAALLSRRKKRRIKRHALRGTAEKESSPKRLKEVA</sequence>
<evidence type="ECO:0000256" key="1">
    <source>
        <dbReference type="SAM" id="MobiDB-lite"/>
    </source>
</evidence>